<feature type="transmembrane region" description="Helical" evidence="6">
    <location>
        <begin position="298"/>
        <end position="317"/>
    </location>
</feature>
<feature type="transmembrane region" description="Helical" evidence="6">
    <location>
        <begin position="262"/>
        <end position="278"/>
    </location>
</feature>
<accession>A0AAU8ALV9</accession>
<feature type="transmembrane region" description="Helical" evidence="6">
    <location>
        <begin position="117"/>
        <end position="136"/>
    </location>
</feature>
<comment type="subcellular location">
    <subcellularLocation>
        <location evidence="1">Cell membrane</location>
        <topology evidence="1">Multi-pass membrane protein</topology>
    </subcellularLocation>
</comment>
<keyword evidence="5 6" id="KW-0472">Membrane</keyword>
<reference evidence="8" key="1">
    <citation type="submission" date="2023-02" db="EMBL/GenBank/DDBJ databases">
        <title>Description and genomic characterization of Salipiger bruguierae sp. nov., isolated from the sediment of mangrove plant Bruguiera sexangula.</title>
        <authorList>
            <person name="Long M."/>
        </authorList>
    </citation>
    <scope>NUCLEOTIDE SEQUENCE</scope>
    <source>
        <strain evidence="8">H15</strain>
    </source>
</reference>
<dbReference type="PANTHER" id="PTHR35007:SF1">
    <property type="entry name" value="PILUS ASSEMBLY PROTEIN"/>
    <property type="match status" value="1"/>
</dbReference>
<name>A0AAU8ALV9_9RHOB</name>
<dbReference type="AlphaFoldDB" id="A0AAU8ALV9"/>
<evidence type="ECO:0000256" key="6">
    <source>
        <dbReference type="SAM" id="Phobius"/>
    </source>
</evidence>
<dbReference type="InterPro" id="IPR018076">
    <property type="entry name" value="T2SS_GspF_dom"/>
</dbReference>
<keyword evidence="3 6" id="KW-0812">Transmembrane</keyword>
<evidence type="ECO:0000256" key="4">
    <source>
        <dbReference type="ARBA" id="ARBA00022989"/>
    </source>
</evidence>
<evidence type="ECO:0000256" key="5">
    <source>
        <dbReference type="ARBA" id="ARBA00023136"/>
    </source>
</evidence>
<feature type="transmembrane region" description="Helical" evidence="6">
    <location>
        <begin position="93"/>
        <end position="111"/>
    </location>
</feature>
<dbReference type="PANTHER" id="PTHR35007">
    <property type="entry name" value="INTEGRAL MEMBRANE PROTEIN-RELATED"/>
    <property type="match status" value="1"/>
</dbReference>
<evidence type="ECO:0000313" key="8">
    <source>
        <dbReference type="EMBL" id="XCC95489.1"/>
    </source>
</evidence>
<dbReference type="InterPro" id="IPR042094">
    <property type="entry name" value="T2SS_GspF_sf"/>
</dbReference>
<dbReference type="RefSeq" id="WP_353474350.1">
    <property type="nucleotide sequence ID" value="NZ_CP123385.1"/>
</dbReference>
<feature type="transmembrane region" description="Helical" evidence="6">
    <location>
        <begin position="6"/>
        <end position="28"/>
    </location>
</feature>
<evidence type="ECO:0000256" key="2">
    <source>
        <dbReference type="ARBA" id="ARBA00022475"/>
    </source>
</evidence>
<keyword evidence="4 6" id="KW-1133">Transmembrane helix</keyword>
<evidence type="ECO:0000256" key="3">
    <source>
        <dbReference type="ARBA" id="ARBA00022692"/>
    </source>
</evidence>
<protein>
    <submittedName>
        <fullName evidence="8">Type II secretion system F family protein</fullName>
    </submittedName>
</protein>
<gene>
    <name evidence="8" type="ORF">PVT71_20620</name>
</gene>
<dbReference type="GO" id="GO:0005886">
    <property type="term" value="C:plasma membrane"/>
    <property type="evidence" value="ECO:0007669"/>
    <property type="project" value="UniProtKB-SubCell"/>
</dbReference>
<sequence length="321" mass="35076">MLNAPIAIYGLIFVAVLLVTDTVLRAVFSARRNSLEVRNRLEALKLRSGAEVAYSELLLRRGVTGQGGREALLSALRRFYAQTGLDMPLGKRLLVLVGLFLGGFFVGRLVLGLGGGLLNLGFAFVFMLALSGLLLVRRRQARIKKLTSQLAPAIDIIVRSLNAGHPLASAIALVAREMPDPIGSEFGILSDQMTFGLELDQAMLNMIERAGAPELGLLAVTVSVQRGTGGNLSEILENLAKMIRDRLMLKAKIRAISAEGRITAWFMMGFPFFLFYLIKTLEPEYFDPVWDSGHGPTLVTTGLVIMAIGMLIVRKLVNFDF</sequence>
<evidence type="ECO:0000256" key="1">
    <source>
        <dbReference type="ARBA" id="ARBA00004651"/>
    </source>
</evidence>
<proteinExistence type="predicted"/>
<keyword evidence="2" id="KW-1003">Cell membrane</keyword>
<feature type="domain" description="Type II secretion system protein GspF" evidence="7">
    <location>
        <begin position="154"/>
        <end position="277"/>
    </location>
</feature>
<evidence type="ECO:0000259" key="7">
    <source>
        <dbReference type="Pfam" id="PF00482"/>
    </source>
</evidence>
<organism evidence="8">
    <name type="scientific">Alloyangia sp. H15</name>
    <dbReference type="NCBI Taxonomy" id="3029062"/>
    <lineage>
        <taxon>Bacteria</taxon>
        <taxon>Pseudomonadati</taxon>
        <taxon>Pseudomonadota</taxon>
        <taxon>Alphaproteobacteria</taxon>
        <taxon>Rhodobacterales</taxon>
        <taxon>Roseobacteraceae</taxon>
        <taxon>Alloyangia</taxon>
    </lineage>
</organism>
<dbReference type="Pfam" id="PF00482">
    <property type="entry name" value="T2SSF"/>
    <property type="match status" value="1"/>
</dbReference>
<dbReference type="EMBL" id="CP123385">
    <property type="protein sequence ID" value="XCC95489.1"/>
    <property type="molecule type" value="Genomic_DNA"/>
</dbReference>
<dbReference type="Gene3D" id="1.20.81.30">
    <property type="entry name" value="Type II secretion system (T2SS), domain F"/>
    <property type="match status" value="1"/>
</dbReference>